<keyword evidence="2" id="KW-1185">Reference proteome</keyword>
<gene>
    <name evidence="1" type="ORF">CEXT_770051</name>
</gene>
<dbReference type="Proteomes" id="UP001054945">
    <property type="component" value="Unassembled WGS sequence"/>
</dbReference>
<comment type="caution">
    <text evidence="1">The sequence shown here is derived from an EMBL/GenBank/DDBJ whole genome shotgun (WGS) entry which is preliminary data.</text>
</comment>
<protein>
    <submittedName>
        <fullName evidence="1">Uncharacterized protein</fullName>
    </submittedName>
</protein>
<dbReference type="EMBL" id="BPLR01001235">
    <property type="protein sequence ID" value="GIZ00992.1"/>
    <property type="molecule type" value="Genomic_DNA"/>
</dbReference>
<sequence>MLNTLPNYSSHSSHHWLECSTCYLQNHSGPLSPNISGLNAQQPNYQITLVVLTHWLECSTRYLKNHSGHSTPNIIGLNAQHANSQITLVIRTIIGLNAQHAI</sequence>
<organism evidence="1 2">
    <name type="scientific">Caerostris extrusa</name>
    <name type="common">Bark spider</name>
    <name type="synonym">Caerostris bankana</name>
    <dbReference type="NCBI Taxonomy" id="172846"/>
    <lineage>
        <taxon>Eukaryota</taxon>
        <taxon>Metazoa</taxon>
        <taxon>Ecdysozoa</taxon>
        <taxon>Arthropoda</taxon>
        <taxon>Chelicerata</taxon>
        <taxon>Arachnida</taxon>
        <taxon>Araneae</taxon>
        <taxon>Araneomorphae</taxon>
        <taxon>Entelegynae</taxon>
        <taxon>Araneoidea</taxon>
        <taxon>Araneidae</taxon>
        <taxon>Caerostris</taxon>
    </lineage>
</organism>
<evidence type="ECO:0000313" key="2">
    <source>
        <dbReference type="Proteomes" id="UP001054945"/>
    </source>
</evidence>
<evidence type="ECO:0000313" key="1">
    <source>
        <dbReference type="EMBL" id="GIZ00992.1"/>
    </source>
</evidence>
<accession>A0AAV4Y0W3</accession>
<reference evidence="1 2" key="1">
    <citation type="submission" date="2021-06" db="EMBL/GenBank/DDBJ databases">
        <title>Caerostris extrusa draft genome.</title>
        <authorList>
            <person name="Kono N."/>
            <person name="Arakawa K."/>
        </authorList>
    </citation>
    <scope>NUCLEOTIDE SEQUENCE [LARGE SCALE GENOMIC DNA]</scope>
</reference>
<proteinExistence type="predicted"/>
<dbReference type="AlphaFoldDB" id="A0AAV4Y0W3"/>
<name>A0AAV4Y0W3_CAEEX</name>